<dbReference type="PANTHER" id="PTHR47053">
    <property type="entry name" value="MUREIN DD-ENDOPEPTIDASE MEPH-RELATED"/>
    <property type="match status" value="1"/>
</dbReference>
<evidence type="ECO:0000313" key="8">
    <source>
        <dbReference type="Proteomes" id="UP000054874"/>
    </source>
</evidence>
<dbReference type="Proteomes" id="UP000054874">
    <property type="component" value="Unassembled WGS sequence"/>
</dbReference>
<protein>
    <recommendedName>
        <fullName evidence="6">NlpC/P60 domain-containing protein</fullName>
    </recommendedName>
</protein>
<dbReference type="GO" id="GO:0008234">
    <property type="term" value="F:cysteine-type peptidase activity"/>
    <property type="evidence" value="ECO:0007669"/>
    <property type="project" value="UniProtKB-KW"/>
</dbReference>
<evidence type="ECO:0000256" key="5">
    <source>
        <dbReference type="SAM" id="SignalP"/>
    </source>
</evidence>
<organism evidence="7 8">
    <name type="scientific">Acetivibrio ethanolgignens</name>
    <dbReference type="NCBI Taxonomy" id="290052"/>
    <lineage>
        <taxon>Bacteria</taxon>
        <taxon>Bacillati</taxon>
        <taxon>Bacillota</taxon>
        <taxon>Clostridia</taxon>
        <taxon>Eubacteriales</taxon>
        <taxon>Oscillospiraceae</taxon>
        <taxon>Acetivibrio</taxon>
    </lineage>
</organism>
<evidence type="ECO:0000256" key="2">
    <source>
        <dbReference type="ARBA" id="ARBA00022670"/>
    </source>
</evidence>
<feature type="signal peptide" evidence="5">
    <location>
        <begin position="1"/>
        <end position="23"/>
    </location>
</feature>
<dbReference type="AlphaFoldDB" id="A0A0V8QF44"/>
<dbReference type="GO" id="GO:0006508">
    <property type="term" value="P:proteolysis"/>
    <property type="evidence" value="ECO:0007669"/>
    <property type="project" value="UniProtKB-KW"/>
</dbReference>
<keyword evidence="8" id="KW-1185">Reference proteome</keyword>
<proteinExistence type="inferred from homology"/>
<keyword evidence="4" id="KW-0788">Thiol protease</keyword>
<accession>A0A0V8QF44</accession>
<evidence type="ECO:0000256" key="3">
    <source>
        <dbReference type="ARBA" id="ARBA00022801"/>
    </source>
</evidence>
<dbReference type="Pfam" id="PF00877">
    <property type="entry name" value="NLPC_P60"/>
    <property type="match status" value="1"/>
</dbReference>
<evidence type="ECO:0000256" key="4">
    <source>
        <dbReference type="ARBA" id="ARBA00022807"/>
    </source>
</evidence>
<name>A0A0V8QF44_9FIRM</name>
<dbReference type="OrthoDB" id="9808890at2"/>
<dbReference type="Gene3D" id="2.30.30.40">
    <property type="entry name" value="SH3 Domains"/>
    <property type="match status" value="1"/>
</dbReference>
<dbReference type="PROSITE" id="PS51935">
    <property type="entry name" value="NLPC_P60"/>
    <property type="match status" value="1"/>
</dbReference>
<comment type="caution">
    <text evidence="7">The sequence shown here is derived from an EMBL/GenBank/DDBJ whole genome shotgun (WGS) entry which is preliminary data.</text>
</comment>
<evidence type="ECO:0000256" key="1">
    <source>
        <dbReference type="ARBA" id="ARBA00007074"/>
    </source>
</evidence>
<evidence type="ECO:0000259" key="6">
    <source>
        <dbReference type="PROSITE" id="PS51935"/>
    </source>
</evidence>
<dbReference type="InterPro" id="IPR038765">
    <property type="entry name" value="Papain-like_cys_pep_sf"/>
</dbReference>
<dbReference type="PANTHER" id="PTHR47053:SF1">
    <property type="entry name" value="MUREIN DD-ENDOPEPTIDASE MEPH-RELATED"/>
    <property type="match status" value="1"/>
</dbReference>
<keyword evidence="3" id="KW-0378">Hydrolase</keyword>
<reference evidence="7 8" key="1">
    <citation type="submission" date="2015-11" db="EMBL/GenBank/DDBJ databases">
        <title>Butyribacter intestini gen. nov., sp. nov., a butyric acid-producing bacterium of the family Lachnospiraceae isolated from the human faeces.</title>
        <authorList>
            <person name="Zou Y."/>
            <person name="Xue W."/>
            <person name="Luo G."/>
            <person name="Lv M."/>
        </authorList>
    </citation>
    <scope>NUCLEOTIDE SEQUENCE [LARGE SCALE GENOMIC DNA]</scope>
    <source>
        <strain evidence="7 8">ACET-33324</strain>
    </source>
</reference>
<dbReference type="STRING" id="290052.ASU35_10450"/>
<sequence length="300" mass="33187">MRYAKFVLAAVLLTLLTGTISYAKTTDTEKYACVTKTTPILSEARNSASVYGYLPQGTVIKYGKNGIRFIEINYRGKSGFVSKNDVVTGNALEVYVKQHPTLFKKKAITLAKCKMWDGAEPGAKVIATASKGTEFIVNGIKGSTVKVGYDGRDFYINKGYVKIEYVLDVKSFPVLKRNGTKRDKIVDYALQFVGNPYVWGGESLTSGADCSGFVRSVLKEFNINLQRCSYQQAEQGKKVALNKLQPGDLVFYMRGNRIGHVAMYIGDGKIVQARGQKYGIVVTDIDYNNNTPAWARNVID</sequence>
<feature type="domain" description="NlpC/P60" evidence="6">
    <location>
        <begin position="179"/>
        <end position="300"/>
    </location>
</feature>
<dbReference type="RefSeq" id="WP_058352639.1">
    <property type="nucleotide sequence ID" value="NZ_CABMMD010000152.1"/>
</dbReference>
<comment type="similarity">
    <text evidence="1">Belongs to the peptidase C40 family.</text>
</comment>
<dbReference type="InterPro" id="IPR000064">
    <property type="entry name" value="NLP_P60_dom"/>
</dbReference>
<dbReference type="EMBL" id="LNAM01000152">
    <property type="protein sequence ID" value="KSV59168.1"/>
    <property type="molecule type" value="Genomic_DNA"/>
</dbReference>
<keyword evidence="2" id="KW-0645">Protease</keyword>
<gene>
    <name evidence="7" type="ORF">ASU35_10450</name>
</gene>
<dbReference type="InterPro" id="IPR051202">
    <property type="entry name" value="Peptidase_C40"/>
</dbReference>
<dbReference type="Gene3D" id="3.90.1720.10">
    <property type="entry name" value="endopeptidase domain like (from Nostoc punctiforme)"/>
    <property type="match status" value="1"/>
</dbReference>
<evidence type="ECO:0000313" key="7">
    <source>
        <dbReference type="EMBL" id="KSV59168.1"/>
    </source>
</evidence>
<dbReference type="SUPFAM" id="SSF54001">
    <property type="entry name" value="Cysteine proteinases"/>
    <property type="match status" value="1"/>
</dbReference>
<keyword evidence="5" id="KW-0732">Signal</keyword>
<feature type="chain" id="PRO_5006894239" description="NlpC/P60 domain-containing protein" evidence="5">
    <location>
        <begin position="24"/>
        <end position="300"/>
    </location>
</feature>